<evidence type="ECO:0000313" key="4">
    <source>
        <dbReference type="EMBL" id="SFM32554.1"/>
    </source>
</evidence>
<dbReference type="AlphaFoldDB" id="A0A1I4PXS5"/>
<dbReference type="GO" id="GO:0120147">
    <property type="term" value="F:formylglycine-generating oxidase activity"/>
    <property type="evidence" value="ECO:0007669"/>
    <property type="project" value="TreeGrafter"/>
</dbReference>
<accession>A0A1I4PXS5</accession>
<dbReference type="Proteomes" id="UP000305198">
    <property type="component" value="Unassembled WGS sequence"/>
</dbReference>
<dbReference type="Pfam" id="PF03781">
    <property type="entry name" value="FGE-sulfatase"/>
    <property type="match status" value="1"/>
</dbReference>
<dbReference type="InterPro" id="IPR042095">
    <property type="entry name" value="SUMF_sf"/>
</dbReference>
<dbReference type="Proteomes" id="UP000186904">
    <property type="component" value="Unassembled WGS sequence"/>
</dbReference>
<evidence type="ECO:0000256" key="1">
    <source>
        <dbReference type="SAM" id="SignalP"/>
    </source>
</evidence>
<feature type="chain" id="PRO_5010473243" evidence="1">
    <location>
        <begin position="20"/>
        <end position="302"/>
    </location>
</feature>
<evidence type="ECO:0000313" key="5">
    <source>
        <dbReference type="EMBL" id="TKA91974.1"/>
    </source>
</evidence>
<dbReference type="EMBL" id="SWAV01000002">
    <property type="protein sequence ID" value="TKA91974.1"/>
    <property type="molecule type" value="Genomic_DNA"/>
</dbReference>
<name>A0A1I4PXS5_9GAMM</name>
<sequence>MLKIWVAILALLNVVLLSACNSGVEQVELESNLVELLSRAERDQVYIEEGDFVMGDFGAVQNGQWLPYFPPTAEIDEAHAVELSGFSLSAYETTWKDYDTYSLIHDKPIVIRSGGEEYPREAYLQNLEHDHDLRKPARVTWQEAKDYCLWLRDKTGIAFDLPTSAQWEFAARNRGSKDWIYPTHDGKATPNGARRGGEGCIFWTGVCSVGTNLPPNPLGLYDMAGNEEEWVEDWYSETYYRESNGVKNPTGPLEGTKKEVRSLEVGSLSFSFSRRAMPAVLSNGSVALAGFRCAVQSPESIH</sequence>
<dbReference type="EMBL" id="FOGN01000008">
    <property type="protein sequence ID" value="SES32510.1"/>
    <property type="molecule type" value="Genomic_DNA"/>
</dbReference>
<protein>
    <submittedName>
        <fullName evidence="5">Formylglycine-generating enzyme family protein</fullName>
    </submittedName>
    <submittedName>
        <fullName evidence="4">Formylglycine-generating enzyme, required for sulfatase activity, contains SUMF1/FGE domain</fullName>
    </submittedName>
</protein>
<dbReference type="PROSITE" id="PS51257">
    <property type="entry name" value="PROKAR_LIPOPROTEIN"/>
    <property type="match status" value="1"/>
</dbReference>
<dbReference type="EMBL" id="FOUA01000008">
    <property type="protein sequence ID" value="SFM32554.1"/>
    <property type="molecule type" value="Genomic_DNA"/>
</dbReference>
<dbReference type="RefSeq" id="WP_074781246.1">
    <property type="nucleotide sequence ID" value="NZ_FOGN01000008.1"/>
</dbReference>
<evidence type="ECO:0000313" key="3">
    <source>
        <dbReference type="EMBL" id="SES32510.1"/>
    </source>
</evidence>
<evidence type="ECO:0000313" key="7">
    <source>
        <dbReference type="Proteomes" id="UP000186904"/>
    </source>
</evidence>
<dbReference type="InterPro" id="IPR016187">
    <property type="entry name" value="CTDL_fold"/>
</dbReference>
<dbReference type="Gene3D" id="3.90.1580.10">
    <property type="entry name" value="paralog of FGE (formylglycine-generating enzyme)"/>
    <property type="match status" value="1"/>
</dbReference>
<feature type="signal peptide" evidence="1">
    <location>
        <begin position="1"/>
        <end position="19"/>
    </location>
</feature>
<dbReference type="OrthoDB" id="9768004at2"/>
<gene>
    <name evidence="5" type="ORF">FA869_06120</name>
    <name evidence="4" type="ORF">SAMN04487855_3195</name>
    <name evidence="3" type="ORF">SAMN05216589_3199</name>
</gene>
<evidence type="ECO:0000259" key="2">
    <source>
        <dbReference type="Pfam" id="PF03781"/>
    </source>
</evidence>
<reference evidence="5 8" key="2">
    <citation type="submission" date="2019-04" db="EMBL/GenBank/DDBJ databases">
        <title>Crypto-aerobic microbial life in anoxic (sulfidic) marine sediments.</title>
        <authorList>
            <person name="Bhattacharya S."/>
            <person name="Roy C."/>
            <person name="Mondal N."/>
            <person name="Sarkar J."/>
            <person name="Mandal S."/>
            <person name="Rameez M.J."/>
            <person name="Ghosh W."/>
        </authorList>
    </citation>
    <scope>NUCLEOTIDE SEQUENCE [LARGE SCALE GENOMIC DNA]</scope>
    <source>
        <strain evidence="5 8">SBBB</strain>
    </source>
</reference>
<dbReference type="PANTHER" id="PTHR23150:SF19">
    <property type="entry name" value="FORMYLGLYCINE-GENERATING ENZYME"/>
    <property type="match status" value="1"/>
</dbReference>
<keyword evidence="6" id="KW-1185">Reference proteome</keyword>
<dbReference type="InterPro" id="IPR051043">
    <property type="entry name" value="Sulfatase_Mod_Factor_Kinase"/>
</dbReference>
<dbReference type="InterPro" id="IPR005532">
    <property type="entry name" value="SUMF_dom"/>
</dbReference>
<feature type="domain" description="Sulfatase-modifying factor enzyme-like" evidence="2">
    <location>
        <begin position="42"/>
        <end position="294"/>
    </location>
</feature>
<reference evidence="6 7" key="1">
    <citation type="submission" date="2016-10" db="EMBL/GenBank/DDBJ databases">
        <authorList>
            <person name="de Groot N.N."/>
        </authorList>
    </citation>
    <scope>NUCLEOTIDE SEQUENCE [LARGE SCALE GENOMIC DNA]</scope>
    <source>
        <strain evidence="4 6">CGMCC 1.9095</strain>
        <strain evidence="3 7">DSM 22558</strain>
    </source>
</reference>
<keyword evidence="1" id="KW-0732">Signal</keyword>
<organism evidence="4 6">
    <name type="scientific">Halopseudomonas bauzanensis</name>
    <dbReference type="NCBI Taxonomy" id="653930"/>
    <lineage>
        <taxon>Bacteria</taxon>
        <taxon>Pseudomonadati</taxon>
        <taxon>Pseudomonadota</taxon>
        <taxon>Gammaproteobacteria</taxon>
        <taxon>Pseudomonadales</taxon>
        <taxon>Pseudomonadaceae</taxon>
        <taxon>Halopseudomonas</taxon>
    </lineage>
</organism>
<evidence type="ECO:0000313" key="8">
    <source>
        <dbReference type="Proteomes" id="UP000305198"/>
    </source>
</evidence>
<proteinExistence type="predicted"/>
<dbReference type="SUPFAM" id="SSF56436">
    <property type="entry name" value="C-type lectin-like"/>
    <property type="match status" value="1"/>
</dbReference>
<dbReference type="Proteomes" id="UP000186599">
    <property type="component" value="Unassembled WGS sequence"/>
</dbReference>
<dbReference type="STRING" id="653930.SAMN05216589_3199"/>
<dbReference type="PANTHER" id="PTHR23150">
    <property type="entry name" value="SULFATASE MODIFYING FACTOR 1, 2"/>
    <property type="match status" value="1"/>
</dbReference>
<evidence type="ECO:0000313" key="6">
    <source>
        <dbReference type="Proteomes" id="UP000186599"/>
    </source>
</evidence>